<proteinExistence type="predicted"/>
<comment type="caution">
    <text evidence="7">The sequence shown here is derived from an EMBL/GenBank/DDBJ whole genome shotgun (WGS) entry which is preliminary data.</text>
</comment>
<sequence>MKRALFRDAPAVTARYKDVLDERGQGYLRQIVQNGQHMKRLMDDLLTYPRVTSERRPLLPTNVGAVFNAVLTRLRPELDALGATVSCSDLPMVLADAQQLDQLFQNLISNGLKYRREGVPPRLRVTSERESGMWRLMVSDNGIGIEPQYFERIFGMFQSLHGRDAFEGTGVGLAVCQKIVERHAGRLWVTSEPRMGSTFHFTLLDA</sequence>
<keyword evidence="5 7" id="KW-0418">Kinase</keyword>
<dbReference type="Pfam" id="PF02518">
    <property type="entry name" value="HATPase_c"/>
    <property type="match status" value="1"/>
</dbReference>
<evidence type="ECO:0000256" key="1">
    <source>
        <dbReference type="ARBA" id="ARBA00000085"/>
    </source>
</evidence>
<dbReference type="InterPro" id="IPR052162">
    <property type="entry name" value="Sensor_kinase/Photoreceptor"/>
</dbReference>
<dbReference type="Gene3D" id="3.30.565.10">
    <property type="entry name" value="Histidine kinase-like ATPase, C-terminal domain"/>
    <property type="match status" value="1"/>
</dbReference>
<dbReference type="InterPro" id="IPR003594">
    <property type="entry name" value="HATPase_dom"/>
</dbReference>
<dbReference type="SMART" id="SM00387">
    <property type="entry name" value="HATPase_c"/>
    <property type="match status" value="1"/>
</dbReference>
<dbReference type="AlphaFoldDB" id="A0A318S2Z6"/>
<evidence type="ECO:0000313" key="8">
    <source>
        <dbReference type="Proteomes" id="UP000248326"/>
    </source>
</evidence>
<evidence type="ECO:0000256" key="5">
    <source>
        <dbReference type="ARBA" id="ARBA00022777"/>
    </source>
</evidence>
<dbReference type="SUPFAM" id="SSF55874">
    <property type="entry name" value="ATPase domain of HSP90 chaperone/DNA topoisomerase II/histidine kinase"/>
    <property type="match status" value="1"/>
</dbReference>
<comment type="catalytic activity">
    <reaction evidence="1">
        <text>ATP + protein L-histidine = ADP + protein N-phospho-L-histidine.</text>
        <dbReference type="EC" id="2.7.13.3"/>
    </reaction>
</comment>
<dbReference type="EC" id="2.7.13.3" evidence="2"/>
<dbReference type="PROSITE" id="PS50109">
    <property type="entry name" value="HIS_KIN"/>
    <property type="match status" value="1"/>
</dbReference>
<feature type="domain" description="Histidine kinase" evidence="6">
    <location>
        <begin position="1"/>
        <end position="206"/>
    </location>
</feature>
<dbReference type="GO" id="GO:0004673">
    <property type="term" value="F:protein histidine kinase activity"/>
    <property type="evidence" value="ECO:0007669"/>
    <property type="project" value="UniProtKB-EC"/>
</dbReference>
<dbReference type="EMBL" id="QJSX01000011">
    <property type="protein sequence ID" value="PYE52832.1"/>
    <property type="molecule type" value="Genomic_DNA"/>
</dbReference>
<protein>
    <recommendedName>
        <fullName evidence="2">histidine kinase</fullName>
        <ecNumber evidence="2">2.7.13.3</ecNumber>
    </recommendedName>
</protein>
<evidence type="ECO:0000256" key="2">
    <source>
        <dbReference type="ARBA" id="ARBA00012438"/>
    </source>
</evidence>
<keyword evidence="8" id="KW-1185">Reference proteome</keyword>
<evidence type="ECO:0000256" key="4">
    <source>
        <dbReference type="ARBA" id="ARBA00022679"/>
    </source>
</evidence>
<organism evidence="7 8">
    <name type="scientific">Deinococcus yavapaiensis KR-236</name>
    <dbReference type="NCBI Taxonomy" id="694435"/>
    <lineage>
        <taxon>Bacteria</taxon>
        <taxon>Thermotogati</taxon>
        <taxon>Deinococcota</taxon>
        <taxon>Deinococci</taxon>
        <taxon>Deinococcales</taxon>
        <taxon>Deinococcaceae</taxon>
        <taxon>Deinococcus</taxon>
    </lineage>
</organism>
<dbReference type="InterPro" id="IPR004358">
    <property type="entry name" value="Sig_transdc_His_kin-like_C"/>
</dbReference>
<gene>
    <name evidence="7" type="ORF">DES52_1112</name>
</gene>
<evidence type="ECO:0000256" key="3">
    <source>
        <dbReference type="ARBA" id="ARBA00022553"/>
    </source>
</evidence>
<name>A0A318S2Z6_9DEIO</name>
<dbReference type="PANTHER" id="PTHR43304:SF1">
    <property type="entry name" value="PAC DOMAIN-CONTAINING PROTEIN"/>
    <property type="match status" value="1"/>
</dbReference>
<dbReference type="PRINTS" id="PR00344">
    <property type="entry name" value="BCTRLSENSOR"/>
</dbReference>
<keyword evidence="3" id="KW-0597">Phosphoprotein</keyword>
<keyword evidence="4" id="KW-0808">Transferase</keyword>
<dbReference type="Proteomes" id="UP000248326">
    <property type="component" value="Unassembled WGS sequence"/>
</dbReference>
<dbReference type="InterPro" id="IPR036890">
    <property type="entry name" value="HATPase_C_sf"/>
</dbReference>
<dbReference type="FunFam" id="3.30.565.10:FF:000006">
    <property type="entry name" value="Sensor histidine kinase WalK"/>
    <property type="match status" value="1"/>
</dbReference>
<accession>A0A318S2Z6</accession>
<dbReference type="PANTHER" id="PTHR43304">
    <property type="entry name" value="PHYTOCHROME-LIKE PROTEIN CPH1"/>
    <property type="match status" value="1"/>
</dbReference>
<dbReference type="OrthoDB" id="9759607at2"/>
<dbReference type="InterPro" id="IPR005467">
    <property type="entry name" value="His_kinase_dom"/>
</dbReference>
<evidence type="ECO:0000259" key="6">
    <source>
        <dbReference type="PROSITE" id="PS50109"/>
    </source>
</evidence>
<evidence type="ECO:0000313" key="7">
    <source>
        <dbReference type="EMBL" id="PYE52832.1"/>
    </source>
</evidence>
<dbReference type="RefSeq" id="WP_110887420.1">
    <property type="nucleotide sequence ID" value="NZ_QJSX01000011.1"/>
</dbReference>
<reference evidence="7 8" key="1">
    <citation type="submission" date="2018-06" db="EMBL/GenBank/DDBJ databases">
        <title>Genomic Encyclopedia of Type Strains, Phase IV (KMG-IV): sequencing the most valuable type-strain genomes for metagenomic binning, comparative biology and taxonomic classification.</title>
        <authorList>
            <person name="Goeker M."/>
        </authorList>
    </citation>
    <scope>NUCLEOTIDE SEQUENCE [LARGE SCALE GENOMIC DNA]</scope>
    <source>
        <strain evidence="7 8">DSM 18048</strain>
    </source>
</reference>